<dbReference type="Gramene" id="Zm00001eb228950_T001">
    <property type="protein sequence ID" value="Zm00001eb228950_P001"/>
    <property type="gene ID" value="Zm00001eb228950"/>
</dbReference>
<evidence type="ECO:0000313" key="7">
    <source>
        <dbReference type="EnsemblPlants" id="Zm00001eb228950_P001"/>
    </source>
</evidence>
<dbReference type="SUPFAM" id="SSF48557">
    <property type="entry name" value="L-aspartase-like"/>
    <property type="match status" value="1"/>
</dbReference>
<evidence type="ECO:0000256" key="3">
    <source>
        <dbReference type="ARBA" id="ARBA00007238"/>
    </source>
</evidence>
<sequence>MCPPPRCPPRLPRPRHFVVHLRRVLRMVAEYRQPLVKIEGASLSIAQVAVVTTGAGEARVELDESARSRVKASSDWVMNSMMNGTDSYGVTTGFGTTSHRRTKEGGALQRKLIGFLNVGAFGTGTDGHVLPAEATRAAMLVRIDTLLQGYSGIRFEILEAIVKLLNANVTPCLPLRGTVTVSGDLVPLSYIVGLITGHENFVALAPDDSKVNAAEAFKIARIQGGFFELQPKEGLAMVNGTVVGSGLASIVLFEANILAILAEVLSAVFCEVMNGKPEYTDHLTHKLTGTDRGCCHHGAHLGGQLLHEACQEAR</sequence>
<evidence type="ECO:0000256" key="4">
    <source>
        <dbReference type="ARBA" id="ARBA00022490"/>
    </source>
</evidence>
<organism evidence="7 8">
    <name type="scientific">Zea mays</name>
    <name type="common">Maize</name>
    <dbReference type="NCBI Taxonomy" id="4577"/>
    <lineage>
        <taxon>Eukaryota</taxon>
        <taxon>Viridiplantae</taxon>
        <taxon>Streptophyta</taxon>
        <taxon>Embryophyta</taxon>
        <taxon>Tracheophyta</taxon>
        <taxon>Spermatophyta</taxon>
        <taxon>Magnoliopsida</taxon>
        <taxon>Liliopsida</taxon>
        <taxon>Poales</taxon>
        <taxon>Poaceae</taxon>
        <taxon>PACMAD clade</taxon>
        <taxon>Panicoideae</taxon>
        <taxon>Andropogonodae</taxon>
        <taxon>Andropogoneae</taxon>
        <taxon>Tripsacinae</taxon>
        <taxon>Zea</taxon>
    </lineage>
</organism>
<accession>A0A804U796</accession>
<evidence type="ECO:0000256" key="6">
    <source>
        <dbReference type="ARBA" id="ARBA00023239"/>
    </source>
</evidence>
<comment type="similarity">
    <text evidence="3">Belongs to the PAL/histidase family.</text>
</comment>
<dbReference type="InterPro" id="IPR008948">
    <property type="entry name" value="L-Aspartase-like"/>
</dbReference>
<reference evidence="8" key="1">
    <citation type="journal article" date="2009" name="Science">
        <title>The B73 maize genome: complexity, diversity, and dynamics.</title>
        <authorList>
            <person name="Schnable P.S."/>
            <person name="Ware D."/>
            <person name="Fulton R.S."/>
            <person name="Stein J.C."/>
            <person name="Wei F."/>
            <person name="Pasternak S."/>
            <person name="Liang C."/>
            <person name="Zhang J."/>
            <person name="Fulton L."/>
            <person name="Graves T.A."/>
            <person name="Minx P."/>
            <person name="Reily A.D."/>
            <person name="Courtney L."/>
            <person name="Kruchowski S.S."/>
            <person name="Tomlinson C."/>
            <person name="Strong C."/>
            <person name="Delehaunty K."/>
            <person name="Fronick C."/>
            <person name="Courtney B."/>
            <person name="Rock S.M."/>
            <person name="Belter E."/>
            <person name="Du F."/>
            <person name="Kim K."/>
            <person name="Abbott R.M."/>
            <person name="Cotton M."/>
            <person name="Levy A."/>
            <person name="Marchetto P."/>
            <person name="Ochoa K."/>
            <person name="Jackson S.M."/>
            <person name="Gillam B."/>
            <person name="Chen W."/>
            <person name="Yan L."/>
            <person name="Higginbotham J."/>
            <person name="Cardenas M."/>
            <person name="Waligorski J."/>
            <person name="Applebaum E."/>
            <person name="Phelps L."/>
            <person name="Falcone J."/>
            <person name="Kanchi K."/>
            <person name="Thane T."/>
            <person name="Scimone A."/>
            <person name="Thane N."/>
            <person name="Henke J."/>
            <person name="Wang T."/>
            <person name="Ruppert J."/>
            <person name="Shah N."/>
            <person name="Rotter K."/>
            <person name="Hodges J."/>
            <person name="Ingenthron E."/>
            <person name="Cordes M."/>
            <person name="Kohlberg S."/>
            <person name="Sgro J."/>
            <person name="Delgado B."/>
            <person name="Mead K."/>
            <person name="Chinwalla A."/>
            <person name="Leonard S."/>
            <person name="Crouse K."/>
            <person name="Collura K."/>
            <person name="Kudrna D."/>
            <person name="Currie J."/>
            <person name="He R."/>
            <person name="Angelova A."/>
            <person name="Rajasekar S."/>
            <person name="Mueller T."/>
            <person name="Lomeli R."/>
            <person name="Scara G."/>
            <person name="Ko A."/>
            <person name="Delaney K."/>
            <person name="Wissotski M."/>
            <person name="Lopez G."/>
            <person name="Campos D."/>
            <person name="Braidotti M."/>
            <person name="Ashley E."/>
            <person name="Golser W."/>
            <person name="Kim H."/>
            <person name="Lee S."/>
            <person name="Lin J."/>
            <person name="Dujmic Z."/>
            <person name="Kim W."/>
            <person name="Talag J."/>
            <person name="Zuccolo A."/>
            <person name="Fan C."/>
            <person name="Sebastian A."/>
            <person name="Kramer M."/>
            <person name="Spiegel L."/>
            <person name="Nascimento L."/>
            <person name="Zutavern T."/>
            <person name="Miller B."/>
            <person name="Ambroise C."/>
            <person name="Muller S."/>
            <person name="Spooner W."/>
            <person name="Narechania A."/>
            <person name="Ren L."/>
            <person name="Wei S."/>
            <person name="Kumari S."/>
            <person name="Faga B."/>
            <person name="Levy M.J."/>
            <person name="McMahan L."/>
            <person name="Van Buren P."/>
            <person name="Vaughn M.W."/>
            <person name="Ying K."/>
            <person name="Yeh C.-T."/>
            <person name="Emrich S.J."/>
            <person name="Jia Y."/>
            <person name="Kalyanaraman A."/>
            <person name="Hsia A.-P."/>
            <person name="Barbazuk W.B."/>
            <person name="Baucom R.S."/>
            <person name="Brutnell T.P."/>
            <person name="Carpita N.C."/>
            <person name="Chaparro C."/>
            <person name="Chia J.-M."/>
            <person name="Deragon J.-M."/>
            <person name="Estill J.C."/>
            <person name="Fu Y."/>
            <person name="Jeddeloh J.A."/>
            <person name="Han Y."/>
            <person name="Lee H."/>
            <person name="Li P."/>
            <person name="Lisch D.R."/>
            <person name="Liu S."/>
            <person name="Liu Z."/>
            <person name="Nagel D.H."/>
            <person name="McCann M.C."/>
            <person name="SanMiguel P."/>
            <person name="Myers A.M."/>
            <person name="Nettleton D."/>
            <person name="Nguyen J."/>
            <person name="Penning B.W."/>
            <person name="Ponnala L."/>
            <person name="Schneider K.L."/>
            <person name="Schwartz D.C."/>
            <person name="Sharma A."/>
            <person name="Soderlund C."/>
            <person name="Springer N.M."/>
            <person name="Sun Q."/>
            <person name="Wang H."/>
            <person name="Waterman M."/>
            <person name="Westerman R."/>
            <person name="Wolfgruber T.K."/>
            <person name="Yang L."/>
            <person name="Yu Y."/>
            <person name="Zhang L."/>
            <person name="Zhou S."/>
            <person name="Zhu Q."/>
            <person name="Bennetzen J.L."/>
            <person name="Dawe R.K."/>
            <person name="Jiang J."/>
            <person name="Jiang N."/>
            <person name="Presting G.G."/>
            <person name="Wessler S.R."/>
            <person name="Aluru S."/>
            <person name="Martienssen R.A."/>
            <person name="Clifton S.W."/>
            <person name="McCombie W.R."/>
            <person name="Wing R.A."/>
            <person name="Wilson R.K."/>
        </authorList>
    </citation>
    <scope>NUCLEOTIDE SEQUENCE [LARGE SCALE GENOMIC DNA]</scope>
    <source>
        <strain evidence="8">cv. B73</strain>
    </source>
</reference>
<comment type="pathway">
    <text evidence="2">Phenylpropanoid metabolism; trans-cinnamate biosynthesis; trans-cinnamate from L-phenylalanine: step 1/1.</text>
</comment>
<proteinExistence type="inferred from homology"/>
<dbReference type="FunFam" id="1.10.275.10:FF:000009">
    <property type="entry name" value="Phenylalanine ammonia-lyase"/>
    <property type="match status" value="1"/>
</dbReference>
<evidence type="ECO:0000313" key="8">
    <source>
        <dbReference type="Proteomes" id="UP000007305"/>
    </source>
</evidence>
<keyword evidence="6" id="KW-0456">Lyase</keyword>
<dbReference type="Gene3D" id="1.20.200.10">
    <property type="entry name" value="Fumarase/aspartase (Central domain)"/>
    <property type="match status" value="1"/>
</dbReference>
<dbReference type="Proteomes" id="UP000007305">
    <property type="component" value="Chromosome 5"/>
</dbReference>
<name>A0A804U796_MAIZE</name>
<evidence type="ECO:0000256" key="1">
    <source>
        <dbReference type="ARBA" id="ARBA00004496"/>
    </source>
</evidence>
<keyword evidence="4" id="KW-0963">Cytoplasm</keyword>
<dbReference type="GO" id="GO:0005737">
    <property type="term" value="C:cytoplasm"/>
    <property type="evidence" value="ECO:0007669"/>
    <property type="project" value="UniProtKB-SubCell"/>
</dbReference>
<dbReference type="InterPro" id="IPR024083">
    <property type="entry name" value="Fumarase/histidase_N"/>
</dbReference>
<dbReference type="InParanoid" id="A0A804U796"/>
<dbReference type="EnsemblPlants" id="Zm00001eb228950_T001">
    <property type="protein sequence ID" value="Zm00001eb228950_P001"/>
    <property type="gene ID" value="Zm00001eb228950"/>
</dbReference>
<evidence type="ECO:0000256" key="2">
    <source>
        <dbReference type="ARBA" id="ARBA00005138"/>
    </source>
</evidence>
<evidence type="ECO:0008006" key="9">
    <source>
        <dbReference type="Google" id="ProtNLM"/>
    </source>
</evidence>
<dbReference type="AlphaFoldDB" id="A0A804U796"/>
<dbReference type="GO" id="GO:0009698">
    <property type="term" value="P:phenylpropanoid metabolic process"/>
    <property type="evidence" value="ECO:0007669"/>
    <property type="project" value="UniProtKB-KW"/>
</dbReference>
<reference evidence="7" key="3">
    <citation type="submission" date="2021-05" db="UniProtKB">
        <authorList>
            <consortium name="EnsemblPlants"/>
        </authorList>
    </citation>
    <scope>IDENTIFICATION</scope>
    <source>
        <strain evidence="7">cv. B73</strain>
    </source>
</reference>
<dbReference type="Pfam" id="PF00221">
    <property type="entry name" value="Lyase_aromatic"/>
    <property type="match status" value="1"/>
</dbReference>
<dbReference type="Gene3D" id="1.10.275.10">
    <property type="entry name" value="Fumarase/aspartase (N-terminal domain)"/>
    <property type="match status" value="1"/>
</dbReference>
<comment type="subcellular location">
    <subcellularLocation>
        <location evidence="1">Cytoplasm</location>
    </subcellularLocation>
</comment>
<keyword evidence="8" id="KW-1185">Reference proteome</keyword>
<reference evidence="7" key="2">
    <citation type="submission" date="2019-07" db="EMBL/GenBank/DDBJ databases">
        <authorList>
            <person name="Seetharam A."/>
            <person name="Woodhouse M."/>
            <person name="Cannon E."/>
        </authorList>
    </citation>
    <scope>NUCLEOTIDE SEQUENCE [LARGE SCALE GENOMIC DNA]</scope>
    <source>
        <strain evidence="7">cv. B73</strain>
    </source>
</reference>
<protein>
    <recommendedName>
        <fullName evidence="9">Phenylalanine ammonia-lyase</fullName>
    </recommendedName>
</protein>
<dbReference type="GO" id="GO:0016841">
    <property type="term" value="F:ammonia-lyase activity"/>
    <property type="evidence" value="ECO:0000318"/>
    <property type="project" value="GO_Central"/>
</dbReference>
<dbReference type="PANTHER" id="PTHR10362">
    <property type="entry name" value="HISTIDINE AMMONIA-LYASE"/>
    <property type="match status" value="1"/>
</dbReference>
<keyword evidence="5" id="KW-0587">Phenylpropanoid metabolism</keyword>
<evidence type="ECO:0000256" key="5">
    <source>
        <dbReference type="ARBA" id="ARBA00023051"/>
    </source>
</evidence>
<dbReference type="InterPro" id="IPR001106">
    <property type="entry name" value="Aromatic_Lyase"/>
</dbReference>